<keyword evidence="2" id="KW-0677">Repeat</keyword>
<reference evidence="6" key="2">
    <citation type="submission" date="2014-05" db="EMBL/GenBank/DDBJ databases">
        <title>The genome and life-stage specific transcriptomes of Globodera pallida elucidate key aspects of plant parasitism by a cyst nematode.</title>
        <authorList>
            <person name="Cotton J.A."/>
            <person name="Lilley C.J."/>
            <person name="Jones L.M."/>
            <person name="Kikuchi T."/>
            <person name="Reid A.J."/>
            <person name="Thorpe P."/>
            <person name="Tsai I.J."/>
            <person name="Beasley H."/>
            <person name="Blok V."/>
            <person name="Cock P.J.A."/>
            <person name="Van den Akker S.E."/>
            <person name="Holroyd N."/>
            <person name="Hunt M."/>
            <person name="Mantelin S."/>
            <person name="Naghra H."/>
            <person name="Pain A."/>
            <person name="Palomares-Rius J.E."/>
            <person name="Zarowiecki M."/>
            <person name="Berriman M."/>
            <person name="Jones J.T."/>
            <person name="Urwin P.E."/>
        </authorList>
    </citation>
    <scope>NUCLEOTIDE SEQUENCE [LARGE SCALE GENOMIC DNA]</scope>
    <source>
        <strain evidence="6">Lindley</strain>
    </source>
</reference>
<evidence type="ECO:0000259" key="5">
    <source>
        <dbReference type="PROSITE" id="PS50303"/>
    </source>
</evidence>
<dbReference type="InterPro" id="IPR011989">
    <property type="entry name" value="ARM-like"/>
</dbReference>
<dbReference type="SUPFAM" id="SSF48371">
    <property type="entry name" value="ARM repeat"/>
    <property type="match status" value="1"/>
</dbReference>
<dbReference type="WBParaSite" id="GPLIN_000964700">
    <property type="protein sequence ID" value="GPLIN_000964700"/>
    <property type="gene ID" value="GPLIN_000964700"/>
</dbReference>
<dbReference type="GO" id="GO:0005737">
    <property type="term" value="C:cytoplasm"/>
    <property type="evidence" value="ECO:0007669"/>
    <property type="project" value="TreeGrafter"/>
</dbReference>
<dbReference type="SMART" id="SM00025">
    <property type="entry name" value="Pumilio"/>
    <property type="match status" value="3"/>
</dbReference>
<dbReference type="GO" id="GO:0010608">
    <property type="term" value="P:post-transcriptional regulation of gene expression"/>
    <property type="evidence" value="ECO:0007669"/>
    <property type="project" value="TreeGrafter"/>
</dbReference>
<dbReference type="PROSITE" id="PS50302">
    <property type="entry name" value="PUM"/>
    <property type="match status" value="3"/>
</dbReference>
<feature type="repeat" description="Pumilio" evidence="4">
    <location>
        <begin position="60"/>
        <end position="95"/>
    </location>
</feature>
<dbReference type="GO" id="GO:0003730">
    <property type="term" value="F:mRNA 3'-UTR binding"/>
    <property type="evidence" value="ECO:0007669"/>
    <property type="project" value="TreeGrafter"/>
</dbReference>
<evidence type="ECO:0000256" key="2">
    <source>
        <dbReference type="ARBA" id="ARBA00022737"/>
    </source>
</evidence>
<evidence type="ECO:0000313" key="7">
    <source>
        <dbReference type="WBParaSite" id="GPLIN_000964700"/>
    </source>
</evidence>
<organism evidence="6 7">
    <name type="scientific">Globodera pallida</name>
    <name type="common">Potato cyst nematode worm</name>
    <name type="synonym">Heterodera pallida</name>
    <dbReference type="NCBI Taxonomy" id="36090"/>
    <lineage>
        <taxon>Eukaryota</taxon>
        <taxon>Metazoa</taxon>
        <taxon>Ecdysozoa</taxon>
        <taxon>Nematoda</taxon>
        <taxon>Chromadorea</taxon>
        <taxon>Rhabditida</taxon>
        <taxon>Tylenchina</taxon>
        <taxon>Tylenchomorpha</taxon>
        <taxon>Tylenchoidea</taxon>
        <taxon>Heteroderidae</taxon>
        <taxon>Heteroderinae</taxon>
        <taxon>Globodera</taxon>
    </lineage>
</organism>
<dbReference type="InterPro" id="IPR033133">
    <property type="entry name" value="PUM-HD"/>
</dbReference>
<dbReference type="PROSITE" id="PS50303">
    <property type="entry name" value="PUM_HD"/>
    <property type="match status" value="1"/>
</dbReference>
<sequence>MGRDSGLRKKSARAVSRAPAPRIINEISAQVTTLSLHKYGNLVIQSVLEHCTHKRPVLEQLLDNVPTLVTDKYGCYVIQHMIEHGLPEDRERIVRSLQGDIMKYAQDKFGSLVIEKCFACGTADQKKALFDNVCGG</sequence>
<dbReference type="GO" id="GO:0005634">
    <property type="term" value="C:nucleus"/>
    <property type="evidence" value="ECO:0007669"/>
    <property type="project" value="TreeGrafter"/>
</dbReference>
<dbReference type="GO" id="GO:0030154">
    <property type="term" value="P:cell differentiation"/>
    <property type="evidence" value="ECO:0007669"/>
    <property type="project" value="UniProtKB-KW"/>
</dbReference>
<evidence type="ECO:0000313" key="6">
    <source>
        <dbReference type="Proteomes" id="UP000050741"/>
    </source>
</evidence>
<reference evidence="6" key="1">
    <citation type="submission" date="2013-12" db="EMBL/GenBank/DDBJ databases">
        <authorList>
            <person name="Aslett M."/>
        </authorList>
    </citation>
    <scope>NUCLEOTIDE SEQUENCE [LARGE SCALE GENOMIC DNA]</scope>
    <source>
        <strain evidence="6">Lindley</strain>
    </source>
</reference>
<dbReference type="PANTHER" id="PTHR12537">
    <property type="entry name" value="RNA BINDING PROTEIN PUMILIO-RELATED"/>
    <property type="match status" value="1"/>
</dbReference>
<evidence type="ECO:0000256" key="1">
    <source>
        <dbReference type="ARBA" id="ARBA00022473"/>
    </source>
</evidence>
<evidence type="ECO:0000256" key="3">
    <source>
        <dbReference type="ARBA" id="ARBA00022782"/>
    </source>
</evidence>
<dbReference type="InterPro" id="IPR001313">
    <property type="entry name" value="Pumilio_RNA-bd_rpt"/>
</dbReference>
<dbReference type="AlphaFoldDB" id="A0A183C9U9"/>
<dbReference type="Gene3D" id="1.25.10.10">
    <property type="entry name" value="Leucine-rich Repeat Variant"/>
    <property type="match status" value="1"/>
</dbReference>
<feature type="domain" description="PUM-HD" evidence="5">
    <location>
        <begin position="1"/>
        <end position="136"/>
    </location>
</feature>
<dbReference type="PANTHER" id="PTHR12537:SF12">
    <property type="entry name" value="MATERNAL PROTEIN PUMILIO"/>
    <property type="match status" value="1"/>
</dbReference>
<dbReference type="Pfam" id="PF00806">
    <property type="entry name" value="PUF"/>
    <property type="match status" value="3"/>
</dbReference>
<feature type="repeat" description="Pumilio" evidence="4">
    <location>
        <begin position="96"/>
        <end position="131"/>
    </location>
</feature>
<evidence type="ECO:0000256" key="4">
    <source>
        <dbReference type="PROSITE-ProRule" id="PRU00317"/>
    </source>
</evidence>
<reference evidence="7" key="3">
    <citation type="submission" date="2016-06" db="UniProtKB">
        <authorList>
            <consortium name="WormBaseParasite"/>
        </authorList>
    </citation>
    <scope>IDENTIFICATION</scope>
</reference>
<keyword evidence="3" id="KW-0221">Differentiation</keyword>
<protein>
    <submittedName>
        <fullName evidence="7">PUM-HD domain-containing protein</fullName>
    </submittedName>
</protein>
<accession>A0A183C9U9</accession>
<keyword evidence="1" id="KW-0217">Developmental protein</keyword>
<proteinExistence type="predicted"/>
<dbReference type="InterPro" id="IPR016024">
    <property type="entry name" value="ARM-type_fold"/>
</dbReference>
<name>A0A183C9U9_GLOPA</name>
<feature type="repeat" description="Pumilio" evidence="4">
    <location>
        <begin position="26"/>
        <end position="49"/>
    </location>
</feature>
<dbReference type="Proteomes" id="UP000050741">
    <property type="component" value="Unassembled WGS sequence"/>
</dbReference>
<keyword evidence="6" id="KW-1185">Reference proteome</keyword>